<comment type="caution">
    <text evidence="2">The sequence shown here is derived from an EMBL/GenBank/DDBJ whole genome shotgun (WGS) entry which is preliminary data.</text>
</comment>
<dbReference type="InterPro" id="IPR009636">
    <property type="entry name" value="SCAF"/>
</dbReference>
<dbReference type="RefSeq" id="WP_216683186.1">
    <property type="nucleotide sequence ID" value="NZ_JAHLZN010000001.1"/>
</dbReference>
<gene>
    <name evidence="2" type="ORF">KQ656_01145</name>
</gene>
<reference evidence="2 3" key="1">
    <citation type="submission" date="2021-06" db="EMBL/GenBank/DDBJ databases">
        <title>Staphylococcus lentus K169 genome sequencing.</title>
        <authorList>
            <person name="Sundareshan S."/>
            <person name="Akhila D.S."/>
            <person name="Prachi D."/>
            <person name="Sivakumar R."/>
            <person name="Rajendhran J."/>
            <person name="Isloor S."/>
            <person name="Hegde N.R."/>
        </authorList>
    </citation>
    <scope>NUCLEOTIDE SEQUENCE [LARGE SCALE GENOMIC DNA]</scope>
    <source>
        <strain evidence="2 3">K169</strain>
    </source>
</reference>
<feature type="compositionally biased region" description="Basic and acidic residues" evidence="1">
    <location>
        <begin position="37"/>
        <end position="48"/>
    </location>
</feature>
<feature type="compositionally biased region" description="Low complexity" evidence="1">
    <location>
        <begin position="167"/>
        <end position="184"/>
    </location>
</feature>
<evidence type="ECO:0000256" key="1">
    <source>
        <dbReference type="SAM" id="MobiDB-lite"/>
    </source>
</evidence>
<sequence length="203" mass="23075">MNRETLKALELSDEQIDKVMAEHGKSVSDKQSQIDETNNKVKELENDKESLSKQVTALEKKANDYNSLEEKNNQLQEEIKDYKVKVATNDLDKQILKEVSKDAHDPDDVFLFIDKDKFNRDEETGEVTNFNDVMQELRSSKAYLFNQSSNPAGSESNPEGKEEKPGNPEYKSGGQQGNGKQKFGYSKRGKELAESIYGKNKEE</sequence>
<feature type="compositionally biased region" description="Polar residues" evidence="1">
    <location>
        <begin position="145"/>
        <end position="156"/>
    </location>
</feature>
<feature type="region of interest" description="Disordered" evidence="1">
    <location>
        <begin position="22"/>
        <end position="48"/>
    </location>
</feature>
<evidence type="ECO:0000313" key="2">
    <source>
        <dbReference type="EMBL" id="MBU6112540.1"/>
    </source>
</evidence>
<feature type="region of interest" description="Disordered" evidence="1">
    <location>
        <begin position="141"/>
        <end position="203"/>
    </location>
</feature>
<name>A0ABS6GT58_MAMLE</name>
<dbReference type="Pfam" id="PF06810">
    <property type="entry name" value="Phage_scaffold"/>
    <property type="match status" value="1"/>
</dbReference>
<keyword evidence="3" id="KW-1185">Reference proteome</keyword>
<dbReference type="EMBL" id="JAHLZN010000001">
    <property type="protein sequence ID" value="MBU6112540.1"/>
    <property type="molecule type" value="Genomic_DNA"/>
</dbReference>
<organism evidence="2 3">
    <name type="scientific">Mammaliicoccus lentus</name>
    <name type="common">Staphylococcus lentus</name>
    <dbReference type="NCBI Taxonomy" id="42858"/>
    <lineage>
        <taxon>Bacteria</taxon>
        <taxon>Bacillati</taxon>
        <taxon>Bacillota</taxon>
        <taxon>Bacilli</taxon>
        <taxon>Bacillales</taxon>
        <taxon>Staphylococcaceae</taxon>
        <taxon>Mammaliicoccus</taxon>
    </lineage>
</organism>
<dbReference type="Proteomes" id="UP000770161">
    <property type="component" value="Unassembled WGS sequence"/>
</dbReference>
<feature type="compositionally biased region" description="Basic and acidic residues" evidence="1">
    <location>
        <begin position="188"/>
        <end position="203"/>
    </location>
</feature>
<evidence type="ECO:0000313" key="3">
    <source>
        <dbReference type="Proteomes" id="UP000770161"/>
    </source>
</evidence>
<protein>
    <submittedName>
        <fullName evidence="2">Phage scaffolding protein</fullName>
    </submittedName>
</protein>
<proteinExistence type="predicted"/>
<accession>A0ABS6GT58</accession>